<name>A0A5J5NT57_GOSBA</name>
<gene>
    <name evidence="1" type="ORF">ES319_D12G035600v1</name>
</gene>
<dbReference type="OrthoDB" id="1937829at2759"/>
<keyword evidence="2" id="KW-1185">Reference proteome</keyword>
<dbReference type="EMBL" id="CM018226">
    <property type="protein sequence ID" value="KAB1997609.1"/>
    <property type="molecule type" value="Genomic_DNA"/>
</dbReference>
<dbReference type="PANTHER" id="PTHR47926">
    <property type="entry name" value="PENTATRICOPEPTIDE REPEAT-CONTAINING PROTEIN"/>
    <property type="match status" value="1"/>
</dbReference>
<sequence>FMTLVDQTIYSEHLFIFAYVVCIDYGCRKEARFLIYCRIISNVRRNNMFEDKHELRLVGLMLGWGDLGSGRGKNLCYCFIFNGNVKCGKMGEGRELLDEKKVKDVLVWTTLVSGYDQWGDLESANEMLEKNQLCSCVCACASIASLPHGRQIHACLIQTNFRPNMIVVSSLVDMYSKCDYLKVGKWNFGLTHNKQCRGSEMFDNMVKMGVKPDRTGPLLLLWYFQCISFDYGILSDQQHYTCLIDLLARRMLFANLSASAQFDQQGEGEKKHLYSKKSLYVLLSSIYGAIGKWELVEKIRHLMDKRQVKKKVDFSTKWGGTENVKDQQTTSFDRMSDSHT</sequence>
<dbReference type="Gene3D" id="1.25.40.10">
    <property type="entry name" value="Tetratricopeptide repeat domain"/>
    <property type="match status" value="2"/>
</dbReference>
<dbReference type="InterPro" id="IPR011990">
    <property type="entry name" value="TPR-like_helical_dom_sf"/>
</dbReference>
<evidence type="ECO:0000313" key="1">
    <source>
        <dbReference type="EMBL" id="KAB1997609.1"/>
    </source>
</evidence>
<dbReference type="InterPro" id="IPR046848">
    <property type="entry name" value="E_motif"/>
</dbReference>
<dbReference type="PANTHER" id="PTHR47926:SF465">
    <property type="entry name" value="PENTATRICOPEPTIDE REPEAT (PPR-LIKE) SUPERFAMILY PROTEIN"/>
    <property type="match status" value="1"/>
</dbReference>
<feature type="non-terminal residue" evidence="1">
    <location>
        <position position="340"/>
    </location>
</feature>
<dbReference type="Pfam" id="PF20431">
    <property type="entry name" value="E_motif"/>
    <property type="match status" value="1"/>
</dbReference>
<organism evidence="1 2">
    <name type="scientific">Gossypium barbadense</name>
    <name type="common">Sea Island cotton</name>
    <name type="synonym">Hibiscus barbadensis</name>
    <dbReference type="NCBI Taxonomy" id="3634"/>
    <lineage>
        <taxon>Eukaryota</taxon>
        <taxon>Viridiplantae</taxon>
        <taxon>Streptophyta</taxon>
        <taxon>Embryophyta</taxon>
        <taxon>Tracheophyta</taxon>
        <taxon>Spermatophyta</taxon>
        <taxon>Magnoliopsida</taxon>
        <taxon>eudicotyledons</taxon>
        <taxon>Gunneridae</taxon>
        <taxon>Pentapetalae</taxon>
        <taxon>rosids</taxon>
        <taxon>malvids</taxon>
        <taxon>Malvales</taxon>
        <taxon>Malvaceae</taxon>
        <taxon>Malvoideae</taxon>
        <taxon>Gossypium</taxon>
    </lineage>
</organism>
<evidence type="ECO:0000313" key="2">
    <source>
        <dbReference type="Proteomes" id="UP000327439"/>
    </source>
</evidence>
<feature type="non-terminal residue" evidence="1">
    <location>
        <position position="1"/>
    </location>
</feature>
<dbReference type="GO" id="GO:0009451">
    <property type="term" value="P:RNA modification"/>
    <property type="evidence" value="ECO:0007669"/>
    <property type="project" value="InterPro"/>
</dbReference>
<reference evidence="2" key="1">
    <citation type="journal article" date="2020" name="Nat. Genet.">
        <title>Genomic diversifications of five Gossypium allopolyploid species and their impact on cotton improvement.</title>
        <authorList>
            <person name="Chen Z.J."/>
            <person name="Sreedasyam A."/>
            <person name="Ando A."/>
            <person name="Song Q."/>
            <person name="De Santiago L.M."/>
            <person name="Hulse-Kemp A.M."/>
            <person name="Ding M."/>
            <person name="Ye W."/>
            <person name="Kirkbride R.C."/>
            <person name="Jenkins J."/>
            <person name="Plott C."/>
            <person name="Lovell J."/>
            <person name="Lin Y.M."/>
            <person name="Vaughn R."/>
            <person name="Liu B."/>
            <person name="Simpson S."/>
            <person name="Scheffler B.E."/>
            <person name="Wen L."/>
            <person name="Saski C.A."/>
            <person name="Grover C.E."/>
            <person name="Hu G."/>
            <person name="Conover J.L."/>
            <person name="Carlson J.W."/>
            <person name="Shu S."/>
            <person name="Boston L.B."/>
            <person name="Williams M."/>
            <person name="Peterson D.G."/>
            <person name="McGee K."/>
            <person name="Jones D.C."/>
            <person name="Wendel J.F."/>
            <person name="Stelly D.M."/>
            <person name="Grimwood J."/>
            <person name="Schmutz J."/>
        </authorList>
    </citation>
    <scope>NUCLEOTIDE SEQUENCE [LARGE SCALE GENOMIC DNA]</scope>
    <source>
        <strain evidence="2">cv. 3-79</strain>
    </source>
</reference>
<dbReference type="GO" id="GO:0003723">
    <property type="term" value="F:RNA binding"/>
    <property type="evidence" value="ECO:0007669"/>
    <property type="project" value="InterPro"/>
</dbReference>
<dbReference type="AlphaFoldDB" id="A0A5J5NT57"/>
<evidence type="ECO:0008006" key="3">
    <source>
        <dbReference type="Google" id="ProtNLM"/>
    </source>
</evidence>
<proteinExistence type="predicted"/>
<dbReference type="Proteomes" id="UP000327439">
    <property type="component" value="Chromosome D12"/>
</dbReference>
<dbReference type="InterPro" id="IPR046960">
    <property type="entry name" value="PPR_At4g14850-like_plant"/>
</dbReference>
<protein>
    <recommendedName>
        <fullName evidence="3">Pentatricopeptide repeat-containing protein</fullName>
    </recommendedName>
</protein>
<accession>A0A5J5NT57</accession>